<feature type="domain" description="4Fe-4S ferredoxin-type" evidence="5">
    <location>
        <begin position="123"/>
        <end position="151"/>
    </location>
</feature>
<sequence length="151" mass="16777">MPKIKDTLEQTRVSAKPVKKRVTLTFPKRAIQMPVTYRLAKEFNVAANIIRAQVAPNQIGKLVVELLGDIDQLDAAIEWMRSQNINVSHTLGEIVIDEDTCVHCGLCTGVCPTEALSLHPETYKLTFTRSRCIVCEQCIPTCPVQAISTNL</sequence>
<dbReference type="InterPro" id="IPR017896">
    <property type="entry name" value="4Fe4S_Fe-S-bd"/>
</dbReference>
<evidence type="ECO:0000256" key="4">
    <source>
        <dbReference type="ARBA" id="ARBA00023014"/>
    </source>
</evidence>
<dbReference type="Gene3D" id="3.30.70.20">
    <property type="match status" value="1"/>
</dbReference>
<organism evidence="6 7">
    <name type="scientific">Tolypothrix tenuis PCC 7101</name>
    <dbReference type="NCBI Taxonomy" id="231146"/>
    <lineage>
        <taxon>Bacteria</taxon>
        <taxon>Bacillati</taxon>
        <taxon>Cyanobacteriota</taxon>
        <taxon>Cyanophyceae</taxon>
        <taxon>Nostocales</taxon>
        <taxon>Tolypothrichaceae</taxon>
        <taxon>Tolypothrix</taxon>
    </lineage>
</organism>
<keyword evidence="3" id="KW-0408">Iron</keyword>
<dbReference type="EMBL" id="AP018248">
    <property type="protein sequence ID" value="BAZ02644.1"/>
    <property type="molecule type" value="Genomic_DNA"/>
</dbReference>
<dbReference type="PROSITE" id="PS00198">
    <property type="entry name" value="4FE4S_FER_1"/>
    <property type="match status" value="2"/>
</dbReference>
<evidence type="ECO:0000256" key="3">
    <source>
        <dbReference type="ARBA" id="ARBA00023004"/>
    </source>
</evidence>
<evidence type="ECO:0000259" key="5">
    <source>
        <dbReference type="PROSITE" id="PS51379"/>
    </source>
</evidence>
<proteinExistence type="predicted"/>
<gene>
    <name evidence="6" type="ORF">NIES37_66570</name>
</gene>
<dbReference type="PANTHER" id="PTHR43687">
    <property type="entry name" value="ADENYLYLSULFATE REDUCTASE, BETA SUBUNIT"/>
    <property type="match status" value="1"/>
</dbReference>
<dbReference type="Gene3D" id="3.30.70.260">
    <property type="match status" value="1"/>
</dbReference>
<accession>A0A1Z4NA91</accession>
<keyword evidence="7" id="KW-1185">Reference proteome</keyword>
<keyword evidence="4" id="KW-0411">Iron-sulfur</keyword>
<dbReference type="PROSITE" id="PS51379">
    <property type="entry name" value="4FE4S_FER_2"/>
    <property type="match status" value="2"/>
</dbReference>
<keyword evidence="2" id="KW-0479">Metal-binding</keyword>
<evidence type="ECO:0000313" key="6">
    <source>
        <dbReference type="EMBL" id="BAZ02644.1"/>
    </source>
</evidence>
<dbReference type="Pfam" id="PF14697">
    <property type="entry name" value="Fer4_21"/>
    <property type="match status" value="1"/>
</dbReference>
<dbReference type="InterPro" id="IPR017900">
    <property type="entry name" value="4Fe4S_Fe_S_CS"/>
</dbReference>
<protein>
    <submittedName>
        <fullName evidence="6">4Fe-4S ferredoxin iron-sulfur binding domain-containing protein</fullName>
    </submittedName>
</protein>
<dbReference type="SUPFAM" id="SSF55021">
    <property type="entry name" value="ACT-like"/>
    <property type="match status" value="1"/>
</dbReference>
<dbReference type="SUPFAM" id="SSF54862">
    <property type="entry name" value="4Fe-4S ferredoxins"/>
    <property type="match status" value="1"/>
</dbReference>
<dbReference type="InterPro" id="IPR045865">
    <property type="entry name" value="ACT-like_dom_sf"/>
</dbReference>
<dbReference type="Pfam" id="PF09383">
    <property type="entry name" value="NIL"/>
    <property type="match status" value="1"/>
</dbReference>
<dbReference type="InterPro" id="IPR018449">
    <property type="entry name" value="NIL_domain"/>
</dbReference>
<dbReference type="GO" id="GO:0051539">
    <property type="term" value="F:4 iron, 4 sulfur cluster binding"/>
    <property type="evidence" value="ECO:0007669"/>
    <property type="project" value="UniProtKB-KW"/>
</dbReference>
<reference evidence="6 7" key="1">
    <citation type="submission" date="2017-06" db="EMBL/GenBank/DDBJ databases">
        <title>Genome sequencing of cyanobaciteial culture collection at National Institute for Environmental Studies (NIES).</title>
        <authorList>
            <person name="Hirose Y."/>
            <person name="Shimura Y."/>
            <person name="Fujisawa T."/>
            <person name="Nakamura Y."/>
            <person name="Kawachi M."/>
        </authorList>
    </citation>
    <scope>NUCLEOTIDE SEQUENCE [LARGE SCALE GENOMIC DNA]</scope>
    <source>
        <strain evidence="6 7">NIES-37</strain>
    </source>
</reference>
<dbReference type="PANTHER" id="PTHR43687:SF5">
    <property type="entry name" value="4FE-4S FERREDOXIN-TYPE DOMAIN-CONTAINING PROTEIN"/>
    <property type="match status" value="1"/>
</dbReference>
<evidence type="ECO:0000256" key="2">
    <source>
        <dbReference type="ARBA" id="ARBA00022723"/>
    </source>
</evidence>
<evidence type="ECO:0000313" key="7">
    <source>
        <dbReference type="Proteomes" id="UP000218785"/>
    </source>
</evidence>
<dbReference type="GO" id="GO:0046872">
    <property type="term" value="F:metal ion binding"/>
    <property type="evidence" value="ECO:0007669"/>
    <property type="project" value="UniProtKB-KW"/>
</dbReference>
<dbReference type="InterPro" id="IPR050572">
    <property type="entry name" value="Fe-S_Ferredoxin"/>
</dbReference>
<dbReference type="AlphaFoldDB" id="A0A1Z4NA91"/>
<keyword evidence="1" id="KW-0004">4Fe-4S</keyword>
<feature type="domain" description="4Fe-4S ferredoxin-type" evidence="5">
    <location>
        <begin position="92"/>
        <end position="121"/>
    </location>
</feature>
<dbReference type="Proteomes" id="UP000218785">
    <property type="component" value="Chromosome"/>
</dbReference>
<name>A0A1Z4NA91_9CYAN</name>
<dbReference type="SMART" id="SM00930">
    <property type="entry name" value="NIL"/>
    <property type="match status" value="1"/>
</dbReference>
<evidence type="ECO:0000256" key="1">
    <source>
        <dbReference type="ARBA" id="ARBA00022485"/>
    </source>
</evidence>
<dbReference type="KEGG" id="ttq:NIES37_66570"/>